<evidence type="ECO:0000256" key="5">
    <source>
        <dbReference type="ARBA" id="ARBA00022989"/>
    </source>
</evidence>
<feature type="transmembrane region" description="Helical" evidence="9">
    <location>
        <begin position="361"/>
        <end position="383"/>
    </location>
</feature>
<evidence type="ECO:0000256" key="7">
    <source>
        <dbReference type="ARBA" id="ARBA00023170"/>
    </source>
</evidence>
<gene>
    <name evidence="11" type="ORF">ODALV1_LOCUS13115</name>
</gene>
<keyword evidence="7" id="KW-0675">Receptor</keyword>
<dbReference type="Proteomes" id="UP001642540">
    <property type="component" value="Unassembled WGS sequence"/>
</dbReference>
<evidence type="ECO:0000256" key="3">
    <source>
        <dbReference type="ARBA" id="ARBA00022475"/>
    </source>
</evidence>
<dbReference type="InterPro" id="IPR052192">
    <property type="entry name" value="Insect_Ionotropic_Sensory_Rcpt"/>
</dbReference>
<comment type="similarity">
    <text evidence="2">Belongs to the glutamate-gated ion channel (TC 1.A.10.1) family.</text>
</comment>
<keyword evidence="8" id="KW-0325">Glycoprotein</keyword>
<dbReference type="Gene3D" id="3.40.190.10">
    <property type="entry name" value="Periplasmic binding protein-like II"/>
    <property type="match status" value="1"/>
</dbReference>
<keyword evidence="4 9" id="KW-0812">Transmembrane</keyword>
<keyword evidence="5 9" id="KW-1133">Transmembrane helix</keyword>
<dbReference type="PANTHER" id="PTHR42643">
    <property type="entry name" value="IONOTROPIC RECEPTOR 20A-RELATED"/>
    <property type="match status" value="1"/>
</dbReference>
<evidence type="ECO:0000313" key="11">
    <source>
        <dbReference type="EMBL" id="CAL8108863.1"/>
    </source>
</evidence>
<organism evidence="11 12">
    <name type="scientific">Orchesella dallaii</name>
    <dbReference type="NCBI Taxonomy" id="48710"/>
    <lineage>
        <taxon>Eukaryota</taxon>
        <taxon>Metazoa</taxon>
        <taxon>Ecdysozoa</taxon>
        <taxon>Arthropoda</taxon>
        <taxon>Hexapoda</taxon>
        <taxon>Collembola</taxon>
        <taxon>Entomobryomorpha</taxon>
        <taxon>Entomobryoidea</taxon>
        <taxon>Orchesellidae</taxon>
        <taxon>Orchesellinae</taxon>
        <taxon>Orchesella</taxon>
    </lineage>
</organism>
<dbReference type="SUPFAM" id="SSF53850">
    <property type="entry name" value="Periplasmic binding protein-like II"/>
    <property type="match status" value="1"/>
</dbReference>
<dbReference type="InterPro" id="IPR001320">
    <property type="entry name" value="Iontro_rcpt_C"/>
</dbReference>
<evidence type="ECO:0000256" key="9">
    <source>
        <dbReference type="SAM" id="Phobius"/>
    </source>
</evidence>
<reference evidence="11 12" key="1">
    <citation type="submission" date="2024-08" db="EMBL/GenBank/DDBJ databases">
        <authorList>
            <person name="Cucini C."/>
            <person name="Frati F."/>
        </authorList>
    </citation>
    <scope>NUCLEOTIDE SEQUENCE [LARGE SCALE GENOMIC DNA]</scope>
</reference>
<feature type="transmembrane region" description="Helical" evidence="9">
    <location>
        <begin position="434"/>
        <end position="458"/>
    </location>
</feature>
<accession>A0ABP1QNS8</accession>
<dbReference type="Gene3D" id="1.10.287.70">
    <property type="match status" value="1"/>
</dbReference>
<keyword evidence="12" id="KW-1185">Reference proteome</keyword>
<protein>
    <recommendedName>
        <fullName evidence="10">Ionotropic glutamate receptor C-terminal domain-containing protein</fullName>
    </recommendedName>
</protein>
<comment type="subcellular location">
    <subcellularLocation>
        <location evidence="1">Cell membrane</location>
        <topology evidence="1">Multi-pass membrane protein</topology>
    </subcellularLocation>
</comment>
<proteinExistence type="inferred from homology"/>
<keyword evidence="3" id="KW-1003">Cell membrane</keyword>
<evidence type="ECO:0000313" key="12">
    <source>
        <dbReference type="Proteomes" id="UP001642540"/>
    </source>
</evidence>
<dbReference type="PANTHER" id="PTHR42643:SF38">
    <property type="entry name" value="IONOTROPIC RECEPTOR 100A"/>
    <property type="match status" value="1"/>
</dbReference>
<dbReference type="EMBL" id="CAXLJM020000040">
    <property type="protein sequence ID" value="CAL8108863.1"/>
    <property type="molecule type" value="Genomic_DNA"/>
</dbReference>
<name>A0ABP1QNS8_9HEXA</name>
<comment type="caution">
    <text evidence="11">The sequence shown here is derived from an EMBL/GenBank/DDBJ whole genome shotgun (WGS) entry which is preliminary data.</text>
</comment>
<evidence type="ECO:0000256" key="2">
    <source>
        <dbReference type="ARBA" id="ARBA00008685"/>
    </source>
</evidence>
<feature type="domain" description="Ionotropic glutamate receptor C-terminal" evidence="10">
    <location>
        <begin position="359"/>
        <end position="647"/>
    </location>
</feature>
<evidence type="ECO:0000256" key="1">
    <source>
        <dbReference type="ARBA" id="ARBA00004651"/>
    </source>
</evidence>
<keyword evidence="6 9" id="KW-0472">Membrane</keyword>
<sequence length="681" mass="76400">MKQFPLAEATFVFSPSVNIFLYLTVIQISVTTSHTISPILSKVVYNIAKSEFLECTAVVADEINGNFRKDADEMSILLKNLQNPRVSLKNPLTFDYQNKTTGFTGLTVKKYLCSCELVLFFTENGPRNPRSETFLRSQLHSISRRNYDHYIFLLTDLNTASSVLNSDLAQSLRYKFAVVIRRNKIIFASVCHHCSFKGIRVITTPIGIKKFSKSFMFQDYTRNYEGSTLRISATTGYGAGYAMKTISGKLMDGRGYIAEIHQSIRQRLNMSYELSKCSAPSGAEEGSVSGTQLENGTWIGCVQDILIGKADLSFIVSPNAARYKYVEFGSAMCYTWIGFATKMPSAIVSWSSAFHAFHTSVWIFIGSSLVLATVMICLTDYFSSTLFLQNRNRNSLSGILESMRIMDTALALCRTLLSQGVSHPPKNSPARRIFLGWIFFVLVTTSMYTSNLTAMIAYPGANVVPRTMEELSKSKKYGKGSTTAFLNGLGKFIFLRSKSPTLTNIYHDMESSEDELGCLQRAYNTRFACVHWDLVLRVAIETEFVDQSGSYPFIMSTDVTNILPVGYIARKGELFMPHFNYFVSTAFDTGLLNKMLERDKVVLRKMHLSESKLGKAAGLLKQRGTPTTSRESKPLSNSNLQGCYTEMWVGTGVAFLVFIFEHVKAFDLSKLWRWSHDGSKI</sequence>
<evidence type="ECO:0000256" key="4">
    <source>
        <dbReference type="ARBA" id="ARBA00022692"/>
    </source>
</evidence>
<evidence type="ECO:0000256" key="6">
    <source>
        <dbReference type="ARBA" id="ARBA00023136"/>
    </source>
</evidence>
<evidence type="ECO:0000256" key="8">
    <source>
        <dbReference type="ARBA" id="ARBA00023180"/>
    </source>
</evidence>
<dbReference type="Pfam" id="PF00060">
    <property type="entry name" value="Lig_chan"/>
    <property type="match status" value="1"/>
</dbReference>
<evidence type="ECO:0000259" key="10">
    <source>
        <dbReference type="Pfam" id="PF00060"/>
    </source>
</evidence>